<dbReference type="Pfam" id="PF02223">
    <property type="entry name" value="Thymidylate_kin"/>
    <property type="match status" value="1"/>
</dbReference>
<reference evidence="10" key="1">
    <citation type="journal article" date="2014" name="Front. Microbiol.">
        <title>High frequency of phylogenetically diverse reductive dehalogenase-homologous genes in deep subseafloor sedimentary metagenomes.</title>
        <authorList>
            <person name="Kawai M."/>
            <person name="Futagami T."/>
            <person name="Toyoda A."/>
            <person name="Takaki Y."/>
            <person name="Nishi S."/>
            <person name="Hori S."/>
            <person name="Arai W."/>
            <person name="Tsubouchi T."/>
            <person name="Morono Y."/>
            <person name="Uchiyama I."/>
            <person name="Ito T."/>
            <person name="Fujiyama A."/>
            <person name="Inagaki F."/>
            <person name="Takami H."/>
        </authorList>
    </citation>
    <scope>NUCLEOTIDE SEQUENCE</scope>
    <source>
        <strain evidence="10">Expedition CK06-06</strain>
    </source>
</reference>
<keyword evidence="6" id="KW-0418">Kinase</keyword>
<name>X1QRL3_9ZZZZ</name>
<dbReference type="GO" id="GO:0005829">
    <property type="term" value="C:cytosol"/>
    <property type="evidence" value="ECO:0007669"/>
    <property type="project" value="TreeGrafter"/>
</dbReference>
<dbReference type="AlphaFoldDB" id="X1QRL3"/>
<dbReference type="GO" id="GO:0006235">
    <property type="term" value="P:dTTP biosynthetic process"/>
    <property type="evidence" value="ECO:0007669"/>
    <property type="project" value="TreeGrafter"/>
</dbReference>
<evidence type="ECO:0000256" key="5">
    <source>
        <dbReference type="ARBA" id="ARBA00022741"/>
    </source>
</evidence>
<dbReference type="GO" id="GO:0004798">
    <property type="term" value="F:dTMP kinase activity"/>
    <property type="evidence" value="ECO:0007669"/>
    <property type="project" value="UniProtKB-EC"/>
</dbReference>
<keyword evidence="4" id="KW-0545">Nucleotide biosynthesis</keyword>
<gene>
    <name evidence="10" type="ORF">S06H3_63055</name>
</gene>
<evidence type="ECO:0000256" key="3">
    <source>
        <dbReference type="ARBA" id="ARBA00022679"/>
    </source>
</evidence>
<dbReference type="EC" id="2.7.4.9" evidence="2"/>
<dbReference type="Gene3D" id="3.40.50.300">
    <property type="entry name" value="P-loop containing nucleotide triphosphate hydrolases"/>
    <property type="match status" value="1"/>
</dbReference>
<comment type="similarity">
    <text evidence="1">Belongs to the thymidylate kinase family.</text>
</comment>
<feature type="domain" description="Thymidylate kinase-like" evidence="9">
    <location>
        <begin position="7"/>
        <end position="106"/>
    </location>
</feature>
<dbReference type="CDD" id="cd01672">
    <property type="entry name" value="TMPK"/>
    <property type="match status" value="1"/>
</dbReference>
<dbReference type="InterPro" id="IPR018094">
    <property type="entry name" value="Thymidylate_kinase"/>
</dbReference>
<dbReference type="NCBIfam" id="TIGR00041">
    <property type="entry name" value="DTMP_kinase"/>
    <property type="match status" value="1"/>
</dbReference>
<dbReference type="InterPro" id="IPR027417">
    <property type="entry name" value="P-loop_NTPase"/>
</dbReference>
<dbReference type="InterPro" id="IPR039430">
    <property type="entry name" value="Thymidylate_kin-like_dom"/>
</dbReference>
<dbReference type="GO" id="GO:0006233">
    <property type="term" value="P:dTDP biosynthetic process"/>
    <property type="evidence" value="ECO:0007669"/>
    <property type="project" value="InterPro"/>
</dbReference>
<dbReference type="InterPro" id="IPR018095">
    <property type="entry name" value="Thymidylate_kin_CS"/>
</dbReference>
<protein>
    <recommendedName>
        <fullName evidence="2">dTMP kinase</fullName>
        <ecNumber evidence="2">2.7.4.9</ecNumber>
    </recommendedName>
</protein>
<organism evidence="10">
    <name type="scientific">marine sediment metagenome</name>
    <dbReference type="NCBI Taxonomy" id="412755"/>
    <lineage>
        <taxon>unclassified sequences</taxon>
        <taxon>metagenomes</taxon>
        <taxon>ecological metagenomes</taxon>
    </lineage>
</organism>
<dbReference type="SUPFAM" id="SSF52540">
    <property type="entry name" value="P-loop containing nucleoside triphosphate hydrolases"/>
    <property type="match status" value="1"/>
</dbReference>
<sequence length="108" mass="12026">MSLFITFEGGEGCGKSTQAKALWKKLSRLGIPTELTHEPGGTVLGNEIRHLLKRRRQDNILPEAELLLFAACRTQLVTEVIRPNLQKGKVVICDRFADSTTAYQAMVE</sequence>
<keyword evidence="7" id="KW-0067">ATP-binding</keyword>
<keyword evidence="5" id="KW-0547">Nucleotide-binding</keyword>
<dbReference type="EMBL" id="BARV01041738">
    <property type="protein sequence ID" value="GAI53565.1"/>
    <property type="molecule type" value="Genomic_DNA"/>
</dbReference>
<evidence type="ECO:0000259" key="9">
    <source>
        <dbReference type="Pfam" id="PF02223"/>
    </source>
</evidence>
<dbReference type="PANTHER" id="PTHR10344">
    <property type="entry name" value="THYMIDYLATE KINASE"/>
    <property type="match status" value="1"/>
</dbReference>
<evidence type="ECO:0000256" key="4">
    <source>
        <dbReference type="ARBA" id="ARBA00022727"/>
    </source>
</evidence>
<dbReference type="GO" id="GO:0006227">
    <property type="term" value="P:dUDP biosynthetic process"/>
    <property type="evidence" value="ECO:0007669"/>
    <property type="project" value="TreeGrafter"/>
</dbReference>
<evidence type="ECO:0000256" key="8">
    <source>
        <dbReference type="ARBA" id="ARBA00048743"/>
    </source>
</evidence>
<evidence type="ECO:0000256" key="6">
    <source>
        <dbReference type="ARBA" id="ARBA00022777"/>
    </source>
</evidence>
<evidence type="ECO:0000256" key="7">
    <source>
        <dbReference type="ARBA" id="ARBA00022840"/>
    </source>
</evidence>
<accession>X1QRL3</accession>
<dbReference type="GO" id="GO:0005524">
    <property type="term" value="F:ATP binding"/>
    <property type="evidence" value="ECO:0007669"/>
    <property type="project" value="UniProtKB-KW"/>
</dbReference>
<evidence type="ECO:0000256" key="1">
    <source>
        <dbReference type="ARBA" id="ARBA00009776"/>
    </source>
</evidence>
<comment type="caution">
    <text evidence="10">The sequence shown here is derived from an EMBL/GenBank/DDBJ whole genome shotgun (WGS) entry which is preliminary data.</text>
</comment>
<dbReference type="PROSITE" id="PS01331">
    <property type="entry name" value="THYMIDYLATE_KINASE"/>
    <property type="match status" value="1"/>
</dbReference>
<evidence type="ECO:0000256" key="2">
    <source>
        <dbReference type="ARBA" id="ARBA00012980"/>
    </source>
</evidence>
<keyword evidence="3" id="KW-0808">Transferase</keyword>
<evidence type="ECO:0000313" key="10">
    <source>
        <dbReference type="EMBL" id="GAI53565.1"/>
    </source>
</evidence>
<dbReference type="PANTHER" id="PTHR10344:SF4">
    <property type="entry name" value="UMP-CMP KINASE 2, MITOCHONDRIAL"/>
    <property type="match status" value="1"/>
</dbReference>
<proteinExistence type="inferred from homology"/>
<comment type="catalytic activity">
    <reaction evidence="8">
        <text>dTMP + ATP = dTDP + ADP</text>
        <dbReference type="Rhea" id="RHEA:13517"/>
        <dbReference type="ChEBI" id="CHEBI:30616"/>
        <dbReference type="ChEBI" id="CHEBI:58369"/>
        <dbReference type="ChEBI" id="CHEBI:63528"/>
        <dbReference type="ChEBI" id="CHEBI:456216"/>
        <dbReference type="EC" id="2.7.4.9"/>
    </reaction>
</comment>
<feature type="non-terminal residue" evidence="10">
    <location>
        <position position="108"/>
    </location>
</feature>